<feature type="region of interest" description="Disordered" evidence="1">
    <location>
        <begin position="47"/>
        <end position="90"/>
    </location>
</feature>
<organism evidence="2">
    <name type="scientific">Microbacterium sp. MA1</name>
    <dbReference type="NCBI Taxonomy" id="614068"/>
    <lineage>
        <taxon>Bacteria</taxon>
        <taxon>Bacillati</taxon>
        <taxon>Actinomycetota</taxon>
        <taxon>Actinomycetes</taxon>
        <taxon>Micrococcales</taxon>
        <taxon>Microbacteriaceae</taxon>
        <taxon>Microbacterium</taxon>
    </lineage>
</organism>
<sequence>MAYYLPADLHARLKATWWALRDARTPALSSVVETLFVDTAATLEQRHNHGAPFPPAPDSARGVSRAAAARQGEWMRREWENRRGESSAQG</sequence>
<feature type="compositionally biased region" description="Basic and acidic residues" evidence="1">
    <location>
        <begin position="73"/>
        <end position="90"/>
    </location>
</feature>
<dbReference type="Gene3D" id="6.10.180.30">
    <property type="match status" value="1"/>
</dbReference>
<geneLocation type="plasmid" evidence="2">
    <name>pMA1</name>
</geneLocation>
<reference evidence="2" key="1">
    <citation type="submission" date="2008-12" db="EMBL/GenBank/DDBJ databases">
        <authorList>
            <person name="Andeer P."/>
            <person name="Stahl D.A."/>
            <person name="Bruce N.C."/>
            <person name="Strand S.E."/>
        </authorList>
    </citation>
    <scope>NUCLEOTIDE SEQUENCE</scope>
    <source>
        <strain evidence="2">MA1</strain>
        <plasmid evidence="2">pMA1</plasmid>
    </source>
</reference>
<proteinExistence type="predicted"/>
<reference evidence="2" key="2">
    <citation type="journal article" date="2009" name="Appl. Environ. Microbiol.">
        <title>Lateral transfer of genes for hexahydro-1,3,5-trinitro-1,3,5-triazine (RDX) degradation.</title>
        <authorList>
            <person name="Andeer P.F."/>
            <person name="Stahl D.A."/>
            <person name="Bruce N.C."/>
            <person name="Strand S.E."/>
        </authorList>
    </citation>
    <scope>NUCLEOTIDE SEQUENCE</scope>
    <source>
        <strain evidence="2">MA1</strain>
        <plasmid evidence="2">pMA1</plasmid>
    </source>
</reference>
<evidence type="ECO:0008006" key="3">
    <source>
        <dbReference type="Google" id="ProtNLM"/>
    </source>
</evidence>
<dbReference type="AlphaFoldDB" id="C3UMV6"/>
<keyword evidence="2" id="KW-0614">Plasmid</keyword>
<dbReference type="EMBL" id="FJ577793">
    <property type="protein sequence ID" value="ACO88847.1"/>
    <property type="molecule type" value="Genomic_DNA"/>
</dbReference>
<evidence type="ECO:0000313" key="2">
    <source>
        <dbReference type="EMBL" id="ACO88847.1"/>
    </source>
</evidence>
<feature type="compositionally biased region" description="Low complexity" evidence="1">
    <location>
        <begin position="59"/>
        <end position="70"/>
    </location>
</feature>
<accession>C3UMV6</accession>
<protein>
    <recommendedName>
        <fullName evidence="3">Centromere-binding protein ParB C-terminal domain-containing protein</fullName>
    </recommendedName>
</protein>
<name>C3UMV6_9MICO</name>
<evidence type="ECO:0000256" key="1">
    <source>
        <dbReference type="SAM" id="MobiDB-lite"/>
    </source>
</evidence>